<proteinExistence type="inferred from homology"/>
<feature type="transmembrane region" description="Helical" evidence="6">
    <location>
        <begin position="159"/>
        <end position="185"/>
    </location>
</feature>
<comment type="subcellular location">
    <subcellularLocation>
        <location evidence="6">Cell membrane</location>
        <topology evidence="6">Multi-pass membrane protein</topology>
    </subcellularLocation>
    <subcellularLocation>
        <location evidence="1">Membrane</location>
        <topology evidence="1">Multi-pass membrane protein</topology>
    </subcellularLocation>
</comment>
<dbReference type="Proteomes" id="UP000199758">
    <property type="component" value="Unassembled WGS sequence"/>
</dbReference>
<gene>
    <name evidence="7" type="ORF">SAMN04488068_1505</name>
</gene>
<keyword evidence="3 6" id="KW-0812">Transmembrane</keyword>
<dbReference type="PANTHER" id="PTHR43701">
    <property type="entry name" value="MEMBRANE TRANSPORTER PROTEIN MJ0441-RELATED"/>
    <property type="match status" value="1"/>
</dbReference>
<sequence>MIAALLSADALPLMLGAIIGLILALTGAGGGILAVPLLVFALHLPLQQAAPTALLAVGLSALLGAGLAHRDGLLRYRAAAMIGVAGVLTAPLGVALAHRLPDRPLLAAFALVLGYASLRTWRSAAPRAADVARVELPPLPCVINPGEGRLRWTLPCARALAGIGALAGVLSGLLGVGGGFVIVPALRRYTDIAQHSVVATSLGVIALVSAGGVVSATVVGSLPWALALPFAIGALLGLLLGRRLASRLPGPRLQQAFAIVGGLVMMLLLARAGGILPTT</sequence>
<feature type="transmembrane region" description="Helical" evidence="6">
    <location>
        <begin position="224"/>
        <end position="244"/>
    </location>
</feature>
<evidence type="ECO:0000313" key="8">
    <source>
        <dbReference type="Proteomes" id="UP000199758"/>
    </source>
</evidence>
<feature type="transmembrane region" description="Helical" evidence="6">
    <location>
        <begin position="256"/>
        <end position="276"/>
    </location>
</feature>
<comment type="similarity">
    <text evidence="2 6">Belongs to the 4-toluene sulfonate uptake permease (TSUP) (TC 2.A.102) family.</text>
</comment>
<dbReference type="InterPro" id="IPR002781">
    <property type="entry name" value="TM_pro_TauE-like"/>
</dbReference>
<organism evidence="7 8">
    <name type="scientific">Hydrocarboniphaga daqingensis</name>
    <dbReference type="NCBI Taxonomy" id="490188"/>
    <lineage>
        <taxon>Bacteria</taxon>
        <taxon>Pseudomonadati</taxon>
        <taxon>Pseudomonadota</taxon>
        <taxon>Gammaproteobacteria</taxon>
        <taxon>Nevskiales</taxon>
        <taxon>Nevskiaceae</taxon>
        <taxon>Hydrocarboniphaga</taxon>
    </lineage>
</organism>
<dbReference type="Pfam" id="PF01925">
    <property type="entry name" value="TauE"/>
    <property type="match status" value="1"/>
</dbReference>
<feature type="transmembrane region" description="Helical" evidence="6">
    <location>
        <begin position="197"/>
        <end position="218"/>
    </location>
</feature>
<evidence type="ECO:0000256" key="3">
    <source>
        <dbReference type="ARBA" id="ARBA00022692"/>
    </source>
</evidence>
<dbReference type="GO" id="GO:0005886">
    <property type="term" value="C:plasma membrane"/>
    <property type="evidence" value="ECO:0007669"/>
    <property type="project" value="UniProtKB-SubCell"/>
</dbReference>
<dbReference type="InterPro" id="IPR051598">
    <property type="entry name" value="TSUP/Inactive_protease-like"/>
</dbReference>
<protein>
    <recommendedName>
        <fullName evidence="6">Probable membrane transporter protein</fullName>
    </recommendedName>
</protein>
<evidence type="ECO:0000256" key="4">
    <source>
        <dbReference type="ARBA" id="ARBA00022989"/>
    </source>
</evidence>
<dbReference type="PANTHER" id="PTHR43701:SF2">
    <property type="entry name" value="MEMBRANE TRANSPORTER PROTEIN YJNA-RELATED"/>
    <property type="match status" value="1"/>
</dbReference>
<reference evidence="7 8" key="1">
    <citation type="submission" date="2016-11" db="EMBL/GenBank/DDBJ databases">
        <authorList>
            <person name="Jaros S."/>
            <person name="Januszkiewicz K."/>
            <person name="Wedrychowicz H."/>
        </authorList>
    </citation>
    <scope>NUCLEOTIDE SEQUENCE [LARGE SCALE GENOMIC DNA]</scope>
    <source>
        <strain evidence="7 8">CGMCC 1.7049</strain>
    </source>
</reference>
<keyword evidence="6" id="KW-1003">Cell membrane</keyword>
<keyword evidence="4 6" id="KW-1133">Transmembrane helix</keyword>
<accession>A0A1M5MY20</accession>
<feature type="transmembrane region" description="Helical" evidence="6">
    <location>
        <begin position="15"/>
        <end position="42"/>
    </location>
</feature>
<evidence type="ECO:0000256" key="1">
    <source>
        <dbReference type="ARBA" id="ARBA00004141"/>
    </source>
</evidence>
<evidence type="ECO:0000256" key="6">
    <source>
        <dbReference type="RuleBase" id="RU363041"/>
    </source>
</evidence>
<feature type="transmembrane region" description="Helical" evidence="6">
    <location>
        <begin position="49"/>
        <end position="68"/>
    </location>
</feature>
<dbReference type="AlphaFoldDB" id="A0A1M5MY20"/>
<keyword evidence="5 6" id="KW-0472">Membrane</keyword>
<evidence type="ECO:0000256" key="2">
    <source>
        <dbReference type="ARBA" id="ARBA00009142"/>
    </source>
</evidence>
<evidence type="ECO:0000313" key="7">
    <source>
        <dbReference type="EMBL" id="SHG81633.1"/>
    </source>
</evidence>
<feature type="transmembrane region" description="Helical" evidence="6">
    <location>
        <begin position="74"/>
        <end position="97"/>
    </location>
</feature>
<evidence type="ECO:0000256" key="5">
    <source>
        <dbReference type="ARBA" id="ARBA00023136"/>
    </source>
</evidence>
<dbReference type="STRING" id="490188.SAMN04488068_1505"/>
<keyword evidence="8" id="KW-1185">Reference proteome</keyword>
<name>A0A1M5MY20_9GAMM</name>
<dbReference type="EMBL" id="FQWZ01000003">
    <property type="protein sequence ID" value="SHG81633.1"/>
    <property type="molecule type" value="Genomic_DNA"/>
</dbReference>